<organism evidence="1 2">
    <name type="scientific">Aquarana catesbeiana</name>
    <name type="common">American bullfrog</name>
    <name type="synonym">Rana catesbeiana</name>
    <dbReference type="NCBI Taxonomy" id="8400"/>
    <lineage>
        <taxon>Eukaryota</taxon>
        <taxon>Metazoa</taxon>
        <taxon>Chordata</taxon>
        <taxon>Craniata</taxon>
        <taxon>Vertebrata</taxon>
        <taxon>Euteleostomi</taxon>
        <taxon>Amphibia</taxon>
        <taxon>Batrachia</taxon>
        <taxon>Anura</taxon>
        <taxon>Neobatrachia</taxon>
        <taxon>Ranoidea</taxon>
        <taxon>Ranidae</taxon>
        <taxon>Aquarana</taxon>
    </lineage>
</organism>
<evidence type="ECO:0000313" key="2">
    <source>
        <dbReference type="Proteomes" id="UP000228934"/>
    </source>
</evidence>
<evidence type="ECO:0000313" key="1">
    <source>
        <dbReference type="EMBL" id="PIO28214.1"/>
    </source>
</evidence>
<dbReference type="Gene3D" id="1.20.5.190">
    <property type="match status" value="1"/>
</dbReference>
<proteinExistence type="predicted"/>
<dbReference type="OrthoDB" id="407555at2759"/>
<dbReference type="GO" id="GO:0003690">
    <property type="term" value="F:double-stranded DNA binding"/>
    <property type="evidence" value="ECO:0007669"/>
    <property type="project" value="TreeGrafter"/>
</dbReference>
<dbReference type="PANTHER" id="PTHR23335:SF9">
    <property type="entry name" value="CALMODULIN-BINDING TRANSCRIPTION ACTIVATOR 2"/>
    <property type="match status" value="1"/>
</dbReference>
<dbReference type="Proteomes" id="UP000228934">
    <property type="component" value="Unassembled WGS sequence"/>
</dbReference>
<dbReference type="EMBL" id="KV941713">
    <property type="protein sequence ID" value="PIO28214.1"/>
    <property type="molecule type" value="Genomic_DNA"/>
</dbReference>
<gene>
    <name evidence="1" type="ORF">AB205_0068760</name>
</gene>
<dbReference type="PANTHER" id="PTHR23335">
    <property type="entry name" value="CALMODULIN-BINDING TRANSCRIPTION ACTIVATOR CAMTA"/>
    <property type="match status" value="1"/>
</dbReference>
<dbReference type="GO" id="GO:0003712">
    <property type="term" value="F:transcription coregulator activity"/>
    <property type="evidence" value="ECO:0007669"/>
    <property type="project" value="TreeGrafter"/>
</dbReference>
<feature type="non-terminal residue" evidence="1">
    <location>
        <position position="190"/>
    </location>
</feature>
<sequence length="190" mass="21267">MVTLAEQIIEATPDRIKQDDFTASDSAPLRERSGNLSKTMAWLASYLDTADQMPGLPPHGSLGSHGDVGAFGQRTKRVNRRSIEGLRVKVTRSEAPPSPTTPPPLGEISFERFDPPGAARWSEFLSASSSGRMESEFALLTLSDHEQRELYEAARVIQTAFRKYKQGRRLKEQQDLAAAVIQRCYRKYKQ</sequence>
<reference evidence="2" key="1">
    <citation type="journal article" date="2017" name="Nat. Commun.">
        <title>The North American bullfrog draft genome provides insight into hormonal regulation of long noncoding RNA.</title>
        <authorList>
            <person name="Hammond S.A."/>
            <person name="Warren R.L."/>
            <person name="Vandervalk B.P."/>
            <person name="Kucuk E."/>
            <person name="Khan H."/>
            <person name="Gibb E.A."/>
            <person name="Pandoh P."/>
            <person name="Kirk H."/>
            <person name="Zhao Y."/>
            <person name="Jones M."/>
            <person name="Mungall A.J."/>
            <person name="Coope R."/>
            <person name="Pleasance S."/>
            <person name="Moore R.A."/>
            <person name="Holt R.A."/>
            <person name="Round J.M."/>
            <person name="Ohora S."/>
            <person name="Walle B.V."/>
            <person name="Veldhoen N."/>
            <person name="Helbing C.C."/>
            <person name="Birol I."/>
        </authorList>
    </citation>
    <scope>NUCLEOTIDE SEQUENCE [LARGE SCALE GENOMIC DNA]</scope>
</reference>
<dbReference type="AlphaFoldDB" id="A0A2G9RK35"/>
<keyword evidence="2" id="KW-1185">Reference proteome</keyword>
<protein>
    <submittedName>
        <fullName evidence="1">Uncharacterized protein</fullName>
    </submittedName>
</protein>
<dbReference type="GO" id="GO:0005634">
    <property type="term" value="C:nucleus"/>
    <property type="evidence" value="ECO:0007669"/>
    <property type="project" value="TreeGrafter"/>
</dbReference>
<accession>A0A2G9RK35</accession>
<name>A0A2G9RK35_AQUCT</name>
<dbReference type="GO" id="GO:0006357">
    <property type="term" value="P:regulation of transcription by RNA polymerase II"/>
    <property type="evidence" value="ECO:0007669"/>
    <property type="project" value="TreeGrafter"/>
</dbReference>